<protein>
    <submittedName>
        <fullName evidence="1">Uncharacterized protein</fullName>
    </submittedName>
</protein>
<evidence type="ECO:0000313" key="1">
    <source>
        <dbReference type="EMBL" id="KWW17452.1"/>
    </source>
</evidence>
<accession>A0A120GP74</accession>
<evidence type="ECO:0000313" key="2">
    <source>
        <dbReference type="Proteomes" id="UP000064189"/>
    </source>
</evidence>
<gene>
    <name evidence="1" type="ORF">AS888_22980</name>
</gene>
<dbReference type="Proteomes" id="UP000064189">
    <property type="component" value="Unassembled WGS sequence"/>
</dbReference>
<sequence>MRINGNLKRKSFVKKHERIKDVFKNKSIKIVKTTERSLFHQINLIRKKPKQLKKVLRILRVATM</sequence>
<proteinExistence type="predicted"/>
<reference evidence="1 2" key="1">
    <citation type="submission" date="2015-11" db="EMBL/GenBank/DDBJ databases">
        <title>Genome Sequence of Bacillus simplex strain VanAntwerpen2.</title>
        <authorList>
            <person name="Couger M.B."/>
        </authorList>
    </citation>
    <scope>NUCLEOTIDE SEQUENCE [LARGE SCALE GENOMIC DNA]</scope>
    <source>
        <strain evidence="1 2">VanAntwerpen02</strain>
    </source>
</reference>
<organism evidence="1 2">
    <name type="scientific">Peribacillus simplex</name>
    <dbReference type="NCBI Taxonomy" id="1478"/>
    <lineage>
        <taxon>Bacteria</taxon>
        <taxon>Bacillati</taxon>
        <taxon>Bacillota</taxon>
        <taxon>Bacilli</taxon>
        <taxon>Bacillales</taxon>
        <taxon>Bacillaceae</taxon>
        <taxon>Peribacillus</taxon>
    </lineage>
</organism>
<dbReference type="AlphaFoldDB" id="A0A120GP74"/>
<dbReference type="EMBL" id="LNNH01000028">
    <property type="protein sequence ID" value="KWW17452.1"/>
    <property type="molecule type" value="Genomic_DNA"/>
</dbReference>
<comment type="caution">
    <text evidence="1">The sequence shown here is derived from an EMBL/GenBank/DDBJ whole genome shotgun (WGS) entry which is preliminary data.</text>
</comment>
<keyword evidence="2" id="KW-1185">Reference proteome</keyword>
<name>A0A120GP74_9BACI</name>